<dbReference type="AlphaFoldDB" id="A0A940WPV1"/>
<dbReference type="RefSeq" id="WP_210596120.1">
    <property type="nucleotide sequence ID" value="NZ_JAGKSQ010000002.1"/>
</dbReference>
<sequence length="212" mass="24134">MNNKRLIAILGIIVLGVSGYYIIGSFGEEELSFQEDVVHAQVSEGEVTELSTEESSDEARVEGVVEEYQLTDAEADIKVAYQVGQEQEVKRIIASQHEYLNNLAGWGKVESINFEQLIDDRDWNQLQQDIKWLYEEGFAPSAILNDMSHASQFHTLALTGDQMSIRYLHRIFHDLDAKINQIDVEQIWNVTDAFGTEQEQTDVQEYLNSSTN</sequence>
<organism evidence="1 2">
    <name type="scientific">Halalkalibacter suaedae</name>
    <dbReference type="NCBI Taxonomy" id="2822140"/>
    <lineage>
        <taxon>Bacteria</taxon>
        <taxon>Bacillati</taxon>
        <taxon>Bacillota</taxon>
        <taxon>Bacilli</taxon>
        <taxon>Bacillales</taxon>
        <taxon>Bacillaceae</taxon>
        <taxon>Halalkalibacter</taxon>
    </lineage>
</organism>
<evidence type="ECO:0000313" key="1">
    <source>
        <dbReference type="EMBL" id="MBP3950479.1"/>
    </source>
</evidence>
<dbReference type="EMBL" id="JAGKSQ010000002">
    <property type="protein sequence ID" value="MBP3950479.1"/>
    <property type="molecule type" value="Genomic_DNA"/>
</dbReference>
<accession>A0A940WPV1</accession>
<keyword evidence="2" id="KW-1185">Reference proteome</keyword>
<name>A0A940WPV1_9BACI</name>
<reference evidence="1" key="1">
    <citation type="submission" date="2021-03" db="EMBL/GenBank/DDBJ databases">
        <title>Bacillus suaedae sp. nov., isolated from Suaeda aralocaspica.</title>
        <authorList>
            <person name="Lei R.F.R."/>
        </authorList>
    </citation>
    <scope>NUCLEOTIDE SEQUENCE</scope>
    <source>
        <strain evidence="1">YZJH907-2</strain>
    </source>
</reference>
<evidence type="ECO:0000313" key="2">
    <source>
        <dbReference type="Proteomes" id="UP000678228"/>
    </source>
</evidence>
<comment type="caution">
    <text evidence="1">The sequence shown here is derived from an EMBL/GenBank/DDBJ whole genome shotgun (WGS) entry which is preliminary data.</text>
</comment>
<protein>
    <submittedName>
        <fullName evidence="1">Uncharacterized protein</fullName>
    </submittedName>
</protein>
<proteinExistence type="predicted"/>
<dbReference type="Proteomes" id="UP000678228">
    <property type="component" value="Unassembled WGS sequence"/>
</dbReference>
<gene>
    <name evidence="1" type="ORF">J7W16_04985</name>
</gene>